<dbReference type="RefSeq" id="XP_067713699.1">
    <property type="nucleotide sequence ID" value="XM_067857598.1"/>
</dbReference>
<evidence type="ECO:0000313" key="4">
    <source>
        <dbReference type="Proteomes" id="UP001497744"/>
    </source>
</evidence>
<evidence type="ECO:0000256" key="2">
    <source>
        <dbReference type="SAM" id="SignalP"/>
    </source>
</evidence>
<keyword evidence="4" id="KW-1185">Reference proteome</keyword>
<protein>
    <submittedName>
        <fullName evidence="3">Enoyl-CoA hydratase/carnithine racemase</fullName>
    </submittedName>
</protein>
<accession>A0AAV4LNZ2</accession>
<dbReference type="Proteomes" id="UP001497744">
    <property type="component" value="Unassembled WGS sequence"/>
</dbReference>
<comment type="caution">
    <text evidence="3">The sequence shown here is derived from an EMBL/GenBank/DDBJ whole genome shotgun (WGS) entry which is preliminary data.</text>
</comment>
<gene>
    <name evidence="3" type="ORF">BcabD6B2_10630</name>
</gene>
<feature type="chain" id="PRO_5043416588" evidence="2">
    <location>
        <begin position="21"/>
        <end position="2205"/>
    </location>
</feature>
<organism evidence="3 4">
    <name type="scientific">Babesia caballi</name>
    <dbReference type="NCBI Taxonomy" id="5871"/>
    <lineage>
        <taxon>Eukaryota</taxon>
        <taxon>Sar</taxon>
        <taxon>Alveolata</taxon>
        <taxon>Apicomplexa</taxon>
        <taxon>Aconoidasida</taxon>
        <taxon>Piroplasmida</taxon>
        <taxon>Babesiidae</taxon>
        <taxon>Babesia</taxon>
    </lineage>
</organism>
<evidence type="ECO:0000256" key="1">
    <source>
        <dbReference type="SAM" id="MobiDB-lite"/>
    </source>
</evidence>
<reference evidence="3 4" key="1">
    <citation type="submission" date="2021-06" db="EMBL/GenBank/DDBJ databases">
        <title>Genome sequence of Babesia caballi.</title>
        <authorList>
            <person name="Yamagishi J."/>
            <person name="Kidaka T."/>
            <person name="Ochi A."/>
        </authorList>
    </citation>
    <scope>NUCLEOTIDE SEQUENCE [LARGE SCALE GENOMIC DNA]</scope>
    <source>
        <strain evidence="3">USDA-D6B2</strain>
    </source>
</reference>
<keyword evidence="2" id="KW-0732">Signal</keyword>
<feature type="region of interest" description="Disordered" evidence="1">
    <location>
        <begin position="78"/>
        <end position="106"/>
    </location>
</feature>
<evidence type="ECO:0000313" key="3">
    <source>
        <dbReference type="EMBL" id="GIX61628.1"/>
    </source>
</evidence>
<dbReference type="GeneID" id="94193111"/>
<proteinExistence type="predicted"/>
<sequence length="2205" mass="245654">MTAHATLCTTLCVLLSVALGLVCGLHRAPDAPRKAATGILNVVGDVATSRHGGTYRMSDHAGGGIASRYARNWRIPPFTEAVRRDEPHKTSQGARGRGGPNRGTGQMESAFLSALNAKCASRTALSGVVPKRGVSGYMQRNKWNGRLEKRSFKAMDQFENPFEKKDYEIPLPPEDVDEIRAMLDDVQPHDECDDEDETHPLSDVLLRYLWRKGSCRDYIIETAEKMIEEAKKTDDLVEVCRRLGLTEPITIKHELAAIILREMFNVREKPKPFLQSVVEELGLDKLVRYVLGARDEREKSIWPFGIELRDPNVEIKPLTENALRGYLGVPYYDHIADLAQRDPDKARRILTVIHRVYTAPILLLDANLGRPLSDQELYMDSENLKKAQTEAYKRFVNTYSDLKWPVDDESFLDIYNEWYPEDRAEMPTTLPELMEVAYGPGSDLKPPNFHYRFIAVPAVSCAAGAALGGLLARGVSAAAGLAGGFSAQNMVQSVVGPKLCSAAIALLTWAGMSRDMSIKGDVFSVAVKNLVENALEDPRRIIAAVYSGLIPKEDIVRDLEKFTIHCTLVAFSRAMRLGKEGKNIEAWNRLARQLGRVADVCLPICGVSVYRVIYFAACDLATSDDLPCAEGNEVLGREIAGDKEDPTDDYSALYQELHEEMGIPEPGRATYERNAMLFVTFCLQAFGSIKNFKRTSDQAIDTLKNFHRAIKELDVPDDAWDNLRDQPMMPSTLDEVEKVSRELEQTGGKLERITLERKYGFDTINELMGETDEEKHTRMQIELQEARDAVVDITTQVGYKLEMLKQMAVAMCLREEWLLPKYTEFLKKQCIEFIATEVENMTGNLEEMIQAFHVNKKYNEEIKREAMYLAVQRLFDSGKLEHEKALEMARAAGLPEELALDACSVAMFPKLREELATWDLTSVTAEGIAEIKSRYRCKDLVFVNAICEVIKKTAAEAKKEMINARNKFNWNLVEKHMALLLRGKSAVSNAAASTIDCTLWYRLDRAFRHNRPFVEHSFTKEEIVGTGPLEKIANADWELLDPPPKKTDFQIAKEEWEADLEHLEPLELTGEDNKTPIPLQMELSKLVEKGEIDPRLECVPTEFHLGERPKQLEYELDVEPPKDKFELQRPIMDSRLAYACWVIYCYRKRAVRESDVKTVLTIFPFLEKLAERSDTDWRRLYARQRLRQKDSLGSNVDWAAEMDCEEETARKVCAIAYEEELLKRTGAYVDHIEDDIGDVEDSYFNPFDPSVYNRLNYLYSARLPSELEMEGVERLQRFFKLTGDQVAEIHTKCFSHALDQHCGKVMSDAPHEWPRAVEEDVRPLAQRLRIQEKPLEMILRKAEYDYLTVEANKLMTNRAPGRNFLDRCEFILDEFKRLKAMSVSEGKPRMRFSIRAQTPGVMEEIMDAFIISHCDVHGSVDQAKLDEQCAAYGLLGSRRRELLNRLGRKLYHRFLAKFSDEELSMESFKEVEHLHRTYELTPEDVEAIYVVQVGIRIRQWYDPECGLDGMRRLVTLLRGQDFSRFMPFCRSRRIHWFVNIVRDCISRGTAKNETTLFEHPPDEFFALDFEGGEEGFDSLQGIVSLSRRVLGLTPEELHEARLVVAEEVGAAALRNVLQRLQVKDGIYAADTEMSKFVRALSVAPPGTVPTVKRELPKVRDYEELRRLAKGVGWRSAAGSFAQRALAGEHVLRTLHRYGAVVLADGALGDLHAGLGALERHRLALVLALTGLGQLEAALDAVDGHGGEARGALVELDAVLGLAAHLLHLYGLVQDRAALGALQRALELLLANARVHGNLALGEVLPLVVDGVLGELAQQQRFLLLEAAQRLVVAGIRVVDHVPAPVNLWDLVVAPLVVGEQVALALVDGVDAGAAARGLQILLGLHVAAVVGALGGGALGVGGYFGHVGELHDCALGRLAYLLLQSGLEQEPAGGDLGVVHVLASQGGDLDPAQAFQRRHSGHVEGTQVDFVEDDQGGLVLEERPDGVEEGHLLLDGVAARLADVDEEEHGAVNVREGGYGSHFDGVALVQGVVQQTGGVDDLPPEVVMVEVAHVEAFRGEAVGLHVHVGLADLVHEAGLAHVGVAGQQEGPGVWVYGGEPRHVLPDVLQVLEAAAQLLYHLGHAPQSGDLERFAPVCGDGELDEAHVLLCDFVEVAASGIAVPQRQLVVVAIVQDIEKVAVEGVDVLREVEEQLVEHLRPVAAAG</sequence>
<feature type="signal peptide" evidence="2">
    <location>
        <begin position="1"/>
        <end position="20"/>
    </location>
</feature>
<dbReference type="EMBL" id="BPLF01000001">
    <property type="protein sequence ID" value="GIX61628.1"/>
    <property type="molecule type" value="Genomic_DNA"/>
</dbReference>
<name>A0AAV4LNZ2_BABCB</name>